<feature type="domain" description="Thiopeptide-type bacteriocin biosynthesis" evidence="2">
    <location>
        <begin position="747"/>
        <end position="996"/>
    </location>
</feature>
<reference evidence="3" key="1">
    <citation type="submission" date="2021-02" db="EMBL/GenBank/DDBJ databases">
        <title>Natrosporangium hydrolyticum gen. nov., sp. nov, a haloalkaliphilic actinobacterium from a soda solonchak soil.</title>
        <authorList>
            <person name="Sorokin D.Y."/>
            <person name="Khijniak T.V."/>
            <person name="Zakharycheva A.P."/>
            <person name="Boueva O.V."/>
            <person name="Ariskina E.V."/>
            <person name="Hahnke R.L."/>
            <person name="Bunk B."/>
            <person name="Sproer C."/>
            <person name="Schumann P."/>
            <person name="Evtushenko L.I."/>
            <person name="Kublanov I.V."/>
        </authorList>
    </citation>
    <scope>NUCLEOTIDE SEQUENCE</scope>
    <source>
        <strain evidence="3">DSM 106523</strain>
    </source>
</reference>
<accession>A0A895YTW6</accession>
<dbReference type="EMBL" id="CP070499">
    <property type="protein sequence ID" value="QSB17498.1"/>
    <property type="molecule type" value="Genomic_DNA"/>
</dbReference>
<dbReference type="KEGG" id="nhy:JQS43_21950"/>
<evidence type="ECO:0000313" key="3">
    <source>
        <dbReference type="EMBL" id="QSB17498.1"/>
    </source>
</evidence>
<dbReference type="Proteomes" id="UP000662857">
    <property type="component" value="Chromosome"/>
</dbReference>
<evidence type="ECO:0000259" key="1">
    <source>
        <dbReference type="Pfam" id="PF04738"/>
    </source>
</evidence>
<keyword evidence="4" id="KW-1185">Reference proteome</keyword>
<dbReference type="InterPro" id="IPR023809">
    <property type="entry name" value="Thiopep_bacteriocin_synth_dom"/>
</dbReference>
<name>A0A895YTW6_9ACTN</name>
<dbReference type="InterPro" id="IPR006827">
    <property type="entry name" value="Lant_deHydtase_N"/>
</dbReference>
<dbReference type="AlphaFoldDB" id="A0A895YTW6"/>
<sequence length="1009" mass="108458">MIVRASTDPGDLDRLGIDLDDPAAVATEGRVWLTKLWSRTDVREALSLASPTLAARVEQLLDRDPAVTASADLRRAVLSAAGYLMRWQRRATPFGLFAGVTAAAVGPAAASVGQDHRAVVRVDADWLTALVDQLEQHPPLLQRLTVVADTAGMVRDGRFVVAGRADASAGTPGPLREVSVRYTRPVQAVLAAAAAPVRVESLVPRVAAAFPTTPPAKVAALVDALIAQRILLTSLRAPMTAVDGLAHLVEVLRAVDAAELADIAPMLSQLEKIREQLADHNTCPDQRQAAAFRASAAAHMDSLATTAGHVLAADVRLGSHITLPENVVEEAQQAASVLLRLTTKPFGTQAWLDYHARFRVRYGPGALVPVRDLVAGSGLGYPAGYLGGPRTRPTWRALTERDAALLAMIQQAAADQADEIDLSDADVDTLTVGEHTDLVAPQRVELGVVLDAASTGEIDRGRFRLWVTAVPRAYTSMAGRFTYLLDPTDRRRLAATYAAPGGDDVVAVQLSYPPRRPHNENVVRIPRLLPDVVCLSEHHDGDTIRLDDLAVTADAEQMYLIQSSTGRRVVPRIPHALDTSVQSPPLARFLAEVADARSAVFGPFDFGAARTLPHTPRIRYRRTVLAAARWILTAADVATDAGWQAGLESWRRRWRVPARVVLRDGELRLPLELDQRLDRTLLRGRLEKSGRLELQEDVPSQAPGWIGRPAELLIPMTTAAPQPRPVPTTAPPGPVHRPGSSRLLHARLTGDPAHFDDLLVCHLPALVDELSRLGLRRWWAHRHRDHPDGDQHLAIVVDLTTPDRYAPTAAKVATFAAGLHQRGLPADIALVPYAQQPGRYGEGPALAAAELVFAADTQAAIAQIATARACGVPAQALAAASMAQLAAAFAPDPATGYRALLACLPQQTGPLDRSTAALARHLSDPAGGFSRLRGLPGGQRIVEAWHERDAALAAYHHNLTGQRDPSTVLRSLLHGHHRRALDLAPETEKTTGRLARAAALRRLAPSAAQ</sequence>
<organism evidence="3 4">
    <name type="scientific">Natronosporangium hydrolyticum</name>
    <dbReference type="NCBI Taxonomy" id="2811111"/>
    <lineage>
        <taxon>Bacteria</taxon>
        <taxon>Bacillati</taxon>
        <taxon>Actinomycetota</taxon>
        <taxon>Actinomycetes</taxon>
        <taxon>Micromonosporales</taxon>
        <taxon>Micromonosporaceae</taxon>
        <taxon>Natronosporangium</taxon>
    </lineage>
</organism>
<dbReference type="NCBIfam" id="TIGR03891">
    <property type="entry name" value="thiopep_ocin"/>
    <property type="match status" value="1"/>
</dbReference>
<evidence type="ECO:0000313" key="4">
    <source>
        <dbReference type="Proteomes" id="UP000662857"/>
    </source>
</evidence>
<evidence type="ECO:0000259" key="2">
    <source>
        <dbReference type="Pfam" id="PF14028"/>
    </source>
</evidence>
<gene>
    <name evidence="3" type="ORF">JQS43_21950</name>
</gene>
<feature type="domain" description="Lantibiotic dehydratase N-terminal" evidence="1">
    <location>
        <begin position="39"/>
        <end position="682"/>
    </location>
</feature>
<proteinExistence type="predicted"/>
<dbReference type="Pfam" id="PF04738">
    <property type="entry name" value="Lant_dehydr_N"/>
    <property type="match status" value="1"/>
</dbReference>
<protein>
    <submittedName>
        <fullName evidence="3">Lantibiotic dehydratase</fullName>
    </submittedName>
</protein>
<dbReference type="Pfam" id="PF14028">
    <property type="entry name" value="Lant_dehydr_C"/>
    <property type="match status" value="1"/>
</dbReference>